<dbReference type="NCBIfam" id="NF002288">
    <property type="entry name" value="PRK01212.1-4"/>
    <property type="match status" value="1"/>
</dbReference>
<dbReference type="Gene3D" id="3.30.230.10">
    <property type="match status" value="1"/>
</dbReference>
<dbReference type="AlphaFoldDB" id="A0A9Q4GHZ1"/>
<sequence length="294" mass="30296">MIEVRAPATSANLGSGFDVFGVALDKPADIVRLTKAERTSISVNGAGAEYIPEDPKKNTAGEVLRSLGVTARVEMDKGVRPSSGLGSSAASAAGVAVAANELYDLGLSDDELIHAAAQGEKVVSGEAHKDNVAPCIAGGFTVSDERTTAFDADFHVVVALPDIVISTRDARGALPSSVSIQQRSETVANASHVVAGVLKDDVEMVGAGMYDDVVEEARAPLIEGYDEARDAALDAGATGVTISGAGPALLAVCEREDKPDVAEAFVEGFWNAGVESRAFQARVGDGCQVVKRGR</sequence>
<dbReference type="EC" id="2.7.1.39" evidence="7 8"/>
<dbReference type="GO" id="GO:0005737">
    <property type="term" value="C:cytoplasm"/>
    <property type="evidence" value="ECO:0007669"/>
    <property type="project" value="UniProtKB-SubCell"/>
</dbReference>
<accession>A0A9Q4GHZ1</accession>
<feature type="domain" description="GHMP kinase N-terminal" evidence="9">
    <location>
        <begin position="61"/>
        <end position="139"/>
    </location>
</feature>
<comment type="pathway">
    <text evidence="7">Amino-acid biosynthesis; L-threonine biosynthesis; L-threonine from L-aspartate: step 4/5.</text>
</comment>
<dbReference type="SUPFAM" id="SSF54211">
    <property type="entry name" value="Ribosomal protein S5 domain 2-like"/>
    <property type="match status" value="1"/>
</dbReference>
<evidence type="ECO:0000313" key="11">
    <source>
        <dbReference type="EMBL" id="MCX2819320.1"/>
    </source>
</evidence>
<keyword evidence="6 7" id="KW-0067">ATP-binding</keyword>
<evidence type="ECO:0000256" key="7">
    <source>
        <dbReference type="HAMAP-Rule" id="MF_00384"/>
    </source>
</evidence>
<dbReference type="HAMAP" id="MF_00384">
    <property type="entry name" value="Homoser_kinase"/>
    <property type="match status" value="1"/>
</dbReference>
<dbReference type="Gene3D" id="3.30.70.890">
    <property type="entry name" value="GHMP kinase, C-terminal domain"/>
    <property type="match status" value="1"/>
</dbReference>
<reference evidence="11" key="1">
    <citation type="submission" date="2022-09" db="EMBL/GenBank/DDBJ databases">
        <title>Haloadaptaus new haloarchaeum isolated from saline soil.</title>
        <authorList>
            <person name="Duran-Viseras A."/>
            <person name="Sanchez-Porro C."/>
            <person name="Ventosa A."/>
        </authorList>
    </citation>
    <scope>NUCLEOTIDE SEQUENCE</scope>
    <source>
        <strain evidence="11">F3-133</strain>
    </source>
</reference>
<dbReference type="SUPFAM" id="SSF55060">
    <property type="entry name" value="GHMP Kinase, C-terminal domain"/>
    <property type="match status" value="1"/>
</dbReference>
<evidence type="ECO:0000256" key="4">
    <source>
        <dbReference type="ARBA" id="ARBA00022741"/>
    </source>
</evidence>
<comment type="caution">
    <text evidence="11">The sequence shown here is derived from an EMBL/GenBank/DDBJ whole genome shotgun (WGS) entry which is preliminary data.</text>
</comment>
<gene>
    <name evidence="7" type="primary">thrB</name>
    <name evidence="11" type="ORF">EGH25_08135</name>
</gene>
<dbReference type="InterPro" id="IPR020568">
    <property type="entry name" value="Ribosomal_Su5_D2-typ_SF"/>
</dbReference>
<dbReference type="Proteomes" id="UP001149411">
    <property type="component" value="Unassembled WGS sequence"/>
</dbReference>
<evidence type="ECO:0000256" key="2">
    <source>
        <dbReference type="ARBA" id="ARBA00022679"/>
    </source>
</evidence>
<dbReference type="PANTHER" id="PTHR20861:SF1">
    <property type="entry name" value="HOMOSERINE KINASE"/>
    <property type="match status" value="1"/>
</dbReference>
<evidence type="ECO:0000259" key="10">
    <source>
        <dbReference type="Pfam" id="PF08544"/>
    </source>
</evidence>
<dbReference type="InterPro" id="IPR013750">
    <property type="entry name" value="GHMP_kinase_C_dom"/>
</dbReference>
<evidence type="ECO:0000259" key="9">
    <source>
        <dbReference type="Pfam" id="PF00288"/>
    </source>
</evidence>
<protein>
    <recommendedName>
        <fullName evidence="7 8">Homoserine kinase</fullName>
        <shortName evidence="7">HK</shortName>
        <shortName evidence="7">HSK</shortName>
        <ecNumber evidence="7 8">2.7.1.39</ecNumber>
    </recommendedName>
</protein>
<dbReference type="Pfam" id="PF08544">
    <property type="entry name" value="GHMP_kinases_C"/>
    <property type="match status" value="1"/>
</dbReference>
<dbReference type="EMBL" id="RKLV01000007">
    <property type="protein sequence ID" value="MCX2819320.1"/>
    <property type="molecule type" value="Genomic_DNA"/>
</dbReference>
<evidence type="ECO:0000256" key="8">
    <source>
        <dbReference type="NCBIfam" id="TIGR00191"/>
    </source>
</evidence>
<dbReference type="NCBIfam" id="TIGR00191">
    <property type="entry name" value="thrB"/>
    <property type="match status" value="1"/>
</dbReference>
<keyword evidence="3 7" id="KW-0791">Threonine biosynthesis</keyword>
<dbReference type="Pfam" id="PF00288">
    <property type="entry name" value="GHMP_kinases_N"/>
    <property type="match status" value="1"/>
</dbReference>
<keyword evidence="2 7" id="KW-0808">Transferase</keyword>
<dbReference type="InterPro" id="IPR000870">
    <property type="entry name" value="Homoserine_kinase"/>
</dbReference>
<evidence type="ECO:0000256" key="6">
    <source>
        <dbReference type="ARBA" id="ARBA00022840"/>
    </source>
</evidence>
<dbReference type="InterPro" id="IPR014721">
    <property type="entry name" value="Ribsml_uS5_D2-typ_fold_subgr"/>
</dbReference>
<feature type="domain" description="GHMP kinase C-terminal" evidence="10">
    <location>
        <begin position="196"/>
        <end position="267"/>
    </location>
</feature>
<keyword evidence="4 7" id="KW-0547">Nucleotide-binding</keyword>
<evidence type="ECO:0000256" key="5">
    <source>
        <dbReference type="ARBA" id="ARBA00022777"/>
    </source>
</evidence>
<comment type="similarity">
    <text evidence="7">Belongs to the GHMP kinase family. Homoserine kinase subfamily.</text>
</comment>
<keyword evidence="5 7" id="KW-0418">Kinase</keyword>
<name>A0A9Q4GHZ1_9EURY</name>
<keyword evidence="7" id="KW-0963">Cytoplasm</keyword>
<dbReference type="GO" id="GO:0005524">
    <property type="term" value="F:ATP binding"/>
    <property type="evidence" value="ECO:0007669"/>
    <property type="project" value="UniProtKB-UniRule"/>
</dbReference>
<dbReference type="PRINTS" id="PR00958">
    <property type="entry name" value="HOMSERKINASE"/>
</dbReference>
<comment type="function">
    <text evidence="7">Catalyzes the ATP-dependent phosphorylation of L-homoserine to L-homoserine phosphate.</text>
</comment>
<dbReference type="InterPro" id="IPR036554">
    <property type="entry name" value="GHMP_kinase_C_sf"/>
</dbReference>
<keyword evidence="12" id="KW-1185">Reference proteome</keyword>
<keyword evidence="1 7" id="KW-0028">Amino-acid biosynthesis</keyword>
<dbReference type="GO" id="GO:0004413">
    <property type="term" value="F:homoserine kinase activity"/>
    <property type="evidence" value="ECO:0007669"/>
    <property type="project" value="UniProtKB-UniRule"/>
</dbReference>
<dbReference type="RefSeq" id="WP_266087488.1">
    <property type="nucleotide sequence ID" value="NZ_RKLV01000007.1"/>
</dbReference>
<comment type="catalytic activity">
    <reaction evidence="7">
        <text>L-homoserine + ATP = O-phospho-L-homoserine + ADP + H(+)</text>
        <dbReference type="Rhea" id="RHEA:13985"/>
        <dbReference type="ChEBI" id="CHEBI:15378"/>
        <dbReference type="ChEBI" id="CHEBI:30616"/>
        <dbReference type="ChEBI" id="CHEBI:57476"/>
        <dbReference type="ChEBI" id="CHEBI:57590"/>
        <dbReference type="ChEBI" id="CHEBI:456216"/>
        <dbReference type="EC" id="2.7.1.39"/>
    </reaction>
</comment>
<evidence type="ECO:0000313" key="12">
    <source>
        <dbReference type="Proteomes" id="UP001149411"/>
    </source>
</evidence>
<proteinExistence type="inferred from homology"/>
<dbReference type="GO" id="GO:0009088">
    <property type="term" value="P:threonine biosynthetic process"/>
    <property type="evidence" value="ECO:0007669"/>
    <property type="project" value="UniProtKB-UniRule"/>
</dbReference>
<evidence type="ECO:0000256" key="1">
    <source>
        <dbReference type="ARBA" id="ARBA00022605"/>
    </source>
</evidence>
<evidence type="ECO:0000256" key="3">
    <source>
        <dbReference type="ARBA" id="ARBA00022697"/>
    </source>
</evidence>
<organism evidence="11 12">
    <name type="scientific">Halorutilus salinus</name>
    <dbReference type="NCBI Taxonomy" id="2487751"/>
    <lineage>
        <taxon>Archaea</taxon>
        <taxon>Methanobacteriati</taxon>
        <taxon>Methanobacteriota</taxon>
        <taxon>Stenosarchaea group</taxon>
        <taxon>Halobacteria</taxon>
        <taxon>Halorutilales</taxon>
        <taxon>Halorutilaceae</taxon>
        <taxon>Halorutilus</taxon>
    </lineage>
</organism>
<comment type="subcellular location">
    <subcellularLocation>
        <location evidence="7">Cytoplasm</location>
    </subcellularLocation>
</comment>
<feature type="binding site" evidence="7">
    <location>
        <begin position="80"/>
        <end position="90"/>
    </location>
    <ligand>
        <name>ATP</name>
        <dbReference type="ChEBI" id="CHEBI:30616"/>
    </ligand>
</feature>
<dbReference type="PIRSF" id="PIRSF000676">
    <property type="entry name" value="Homoser_kin"/>
    <property type="match status" value="1"/>
</dbReference>
<dbReference type="PANTHER" id="PTHR20861">
    <property type="entry name" value="HOMOSERINE/4-DIPHOSPHOCYTIDYL-2-C-METHYL-D-ERYTHRITOL KINASE"/>
    <property type="match status" value="1"/>
</dbReference>
<dbReference type="InterPro" id="IPR006204">
    <property type="entry name" value="GHMP_kinase_N_dom"/>
</dbReference>